<gene>
    <name evidence="8" type="ORF">RIF29_12618</name>
</gene>
<organism evidence="8 9">
    <name type="scientific">Crotalaria pallida</name>
    <name type="common">Smooth rattlebox</name>
    <name type="synonym">Crotalaria striata</name>
    <dbReference type="NCBI Taxonomy" id="3830"/>
    <lineage>
        <taxon>Eukaryota</taxon>
        <taxon>Viridiplantae</taxon>
        <taxon>Streptophyta</taxon>
        <taxon>Embryophyta</taxon>
        <taxon>Tracheophyta</taxon>
        <taxon>Spermatophyta</taxon>
        <taxon>Magnoliopsida</taxon>
        <taxon>eudicotyledons</taxon>
        <taxon>Gunneridae</taxon>
        <taxon>Pentapetalae</taxon>
        <taxon>rosids</taxon>
        <taxon>fabids</taxon>
        <taxon>Fabales</taxon>
        <taxon>Fabaceae</taxon>
        <taxon>Papilionoideae</taxon>
        <taxon>50 kb inversion clade</taxon>
        <taxon>genistoids sensu lato</taxon>
        <taxon>core genistoids</taxon>
        <taxon>Crotalarieae</taxon>
        <taxon>Crotalaria</taxon>
    </lineage>
</organism>
<dbReference type="PROSITE" id="PS00036">
    <property type="entry name" value="BZIP_BASIC"/>
    <property type="match status" value="1"/>
</dbReference>
<keyword evidence="9" id="KW-1185">Reference proteome</keyword>
<dbReference type="Pfam" id="PF07716">
    <property type="entry name" value="bZIP_2"/>
    <property type="match status" value="1"/>
</dbReference>
<evidence type="ECO:0000256" key="1">
    <source>
        <dbReference type="ARBA" id="ARBA00004123"/>
    </source>
</evidence>
<proteinExistence type="predicted"/>
<keyword evidence="4" id="KW-0804">Transcription</keyword>
<dbReference type="Proteomes" id="UP001372338">
    <property type="component" value="Unassembled WGS sequence"/>
</dbReference>
<reference evidence="8 9" key="1">
    <citation type="submission" date="2024-01" db="EMBL/GenBank/DDBJ databases">
        <title>The genomes of 5 underutilized Papilionoideae crops provide insights into root nodulation and disease resistanc.</title>
        <authorList>
            <person name="Yuan L."/>
        </authorList>
    </citation>
    <scope>NUCLEOTIDE SEQUENCE [LARGE SCALE GENOMIC DNA]</scope>
    <source>
        <strain evidence="8">ZHUSHIDOU_FW_LH</strain>
        <tissue evidence="8">Leaf</tissue>
    </source>
</reference>
<evidence type="ECO:0000256" key="4">
    <source>
        <dbReference type="ARBA" id="ARBA00023163"/>
    </source>
</evidence>
<evidence type="ECO:0000256" key="5">
    <source>
        <dbReference type="ARBA" id="ARBA00023242"/>
    </source>
</evidence>
<dbReference type="GO" id="GO:0003700">
    <property type="term" value="F:DNA-binding transcription factor activity"/>
    <property type="evidence" value="ECO:0007669"/>
    <property type="project" value="InterPro"/>
</dbReference>
<dbReference type="InterPro" id="IPR045314">
    <property type="entry name" value="bZIP_plant_GBF1"/>
</dbReference>
<keyword evidence="5" id="KW-0539">Nucleus</keyword>
<dbReference type="SUPFAM" id="SSF57959">
    <property type="entry name" value="Leucine zipper domain"/>
    <property type="match status" value="1"/>
</dbReference>
<dbReference type="PANTHER" id="PTHR45764:SF52">
    <property type="entry name" value="BASIC LEUCINE ZIPPER 4"/>
    <property type="match status" value="1"/>
</dbReference>
<dbReference type="GO" id="GO:0046982">
    <property type="term" value="F:protein heterodimerization activity"/>
    <property type="evidence" value="ECO:0007669"/>
    <property type="project" value="UniProtKB-ARBA"/>
</dbReference>
<evidence type="ECO:0000313" key="8">
    <source>
        <dbReference type="EMBL" id="KAK7283228.1"/>
    </source>
</evidence>
<comment type="subcellular location">
    <subcellularLocation>
        <location evidence="1">Nucleus</location>
    </subcellularLocation>
</comment>
<keyword evidence="2" id="KW-0805">Transcription regulation</keyword>
<dbReference type="GO" id="GO:0000976">
    <property type="term" value="F:transcription cis-regulatory region binding"/>
    <property type="evidence" value="ECO:0007669"/>
    <property type="project" value="TreeGrafter"/>
</dbReference>
<accession>A0AAN9INI6</accession>
<dbReference type="Gene3D" id="1.20.5.170">
    <property type="match status" value="1"/>
</dbReference>
<comment type="caution">
    <text evidence="8">The sequence shown here is derived from an EMBL/GenBank/DDBJ whole genome shotgun (WGS) entry which is preliminary data.</text>
</comment>
<dbReference type="InterPro" id="IPR004827">
    <property type="entry name" value="bZIP"/>
</dbReference>
<dbReference type="PROSITE" id="PS50217">
    <property type="entry name" value="BZIP"/>
    <property type="match status" value="1"/>
</dbReference>
<dbReference type="FunFam" id="1.20.5.170:FF:000020">
    <property type="entry name" value="BZIP transcription factor"/>
    <property type="match status" value="1"/>
</dbReference>
<dbReference type="GO" id="GO:0005634">
    <property type="term" value="C:nucleus"/>
    <property type="evidence" value="ECO:0007669"/>
    <property type="project" value="UniProtKB-SubCell"/>
</dbReference>
<feature type="domain" description="BZIP" evidence="7">
    <location>
        <begin position="55"/>
        <end position="102"/>
    </location>
</feature>
<evidence type="ECO:0000313" key="9">
    <source>
        <dbReference type="Proteomes" id="UP001372338"/>
    </source>
</evidence>
<feature type="region of interest" description="Disordered" evidence="6">
    <location>
        <begin position="37"/>
        <end position="80"/>
    </location>
</feature>
<dbReference type="SMART" id="SM00338">
    <property type="entry name" value="BRLZ"/>
    <property type="match status" value="1"/>
</dbReference>
<name>A0AAN9INI6_CROPI</name>
<evidence type="ECO:0000259" key="7">
    <source>
        <dbReference type="PROSITE" id="PS50217"/>
    </source>
</evidence>
<dbReference type="GO" id="GO:0045893">
    <property type="term" value="P:positive regulation of DNA-templated transcription"/>
    <property type="evidence" value="ECO:0007669"/>
    <property type="project" value="TreeGrafter"/>
</dbReference>
<evidence type="ECO:0000256" key="6">
    <source>
        <dbReference type="SAM" id="MobiDB-lite"/>
    </source>
</evidence>
<protein>
    <recommendedName>
        <fullName evidence="7">BZIP domain-containing protein</fullName>
    </recommendedName>
</protein>
<dbReference type="EMBL" id="JAYWIO010000002">
    <property type="protein sequence ID" value="KAK7283228.1"/>
    <property type="molecule type" value="Genomic_DNA"/>
</dbReference>
<feature type="compositionally biased region" description="Basic and acidic residues" evidence="6">
    <location>
        <begin position="54"/>
        <end position="70"/>
    </location>
</feature>
<feature type="compositionally biased region" description="Low complexity" evidence="6">
    <location>
        <begin position="38"/>
        <end position="47"/>
    </location>
</feature>
<dbReference type="CDD" id="cd14702">
    <property type="entry name" value="bZIP_plant_GBF1"/>
    <property type="match status" value="1"/>
</dbReference>
<dbReference type="InterPro" id="IPR046347">
    <property type="entry name" value="bZIP_sf"/>
</dbReference>
<keyword evidence="3" id="KW-0238">DNA-binding</keyword>
<evidence type="ECO:0000256" key="2">
    <source>
        <dbReference type="ARBA" id="ARBA00023015"/>
    </source>
</evidence>
<evidence type="ECO:0000256" key="3">
    <source>
        <dbReference type="ARBA" id="ARBA00023125"/>
    </source>
</evidence>
<dbReference type="AlphaFoldDB" id="A0AAN9INI6"/>
<dbReference type="PANTHER" id="PTHR45764">
    <property type="entry name" value="BZIP TRANSCRIPTION FACTOR 44"/>
    <property type="match status" value="1"/>
</dbReference>
<sequence length="142" mass="16653">MLDEVVRFTCPPVLETMLTESEIHDIFSLINQWEDPASPSSGSQGSSNHAVYSIEERKLRRMHSNRESARRSRCRKKRHLENITRESNRLRIENRELKNRLSLTMHHHLHLSLQNEKLRSESIALMAKLSDLYEILGTMIPH</sequence>